<evidence type="ECO:0000313" key="6">
    <source>
        <dbReference type="Proteomes" id="UP001231189"/>
    </source>
</evidence>
<keyword evidence="6" id="KW-1185">Reference proteome</keyword>
<feature type="transmembrane region" description="Helical" evidence="3">
    <location>
        <begin position="53"/>
        <end position="73"/>
    </location>
</feature>
<reference evidence="5" key="1">
    <citation type="submission" date="2023-07" db="EMBL/GenBank/DDBJ databases">
        <title>A chromosome-level genome assembly of Lolium multiflorum.</title>
        <authorList>
            <person name="Chen Y."/>
            <person name="Copetti D."/>
            <person name="Kolliker R."/>
            <person name="Studer B."/>
        </authorList>
    </citation>
    <scope>NUCLEOTIDE SEQUENCE</scope>
    <source>
        <strain evidence="5">02402/16</strain>
        <tissue evidence="5">Leaf</tissue>
    </source>
</reference>
<dbReference type="PANTHER" id="PTHR31988:SF15">
    <property type="entry name" value="ESTERASE, PUTATIVE (DUF303)-RELATED"/>
    <property type="match status" value="1"/>
</dbReference>
<protein>
    <recommendedName>
        <fullName evidence="4">Sialate O-acetylesterase domain-containing protein</fullName>
    </recommendedName>
</protein>
<proteinExistence type="predicted"/>
<dbReference type="AlphaFoldDB" id="A0AAD8TW00"/>
<sequence length="323" mass="34054">MLVSREARDRDTHARGSLPGKRTKRVAEHGMAHGSSCRMLDSKAEALVAHKEMAPAAAAAATMLLLLVALLAAPTAVAGGEKIPTLVFILAGQSNMGGRGGATVGGKWDGYVPPQCAPSPRTLRLSPALQWEEAREPLHAGVDVGNVLGVGPGMPFAHAVLRSAGVPKGSVVGLVPCAQGGTPIANWSRGTDLYDRMVTRARAAVAGTGGRGRLAAMLWFQGETDTIRREDALAYAGRMEAMVRDVRRDLGVPDLLVIQVGIATGQGKFVDLVRKAQRAVRVPNLRYVDAKGLPIANDYTHLTTQAQVRLGAMLAEAYLATLH</sequence>
<accession>A0AAD8TW00</accession>
<keyword evidence="1" id="KW-0378">Hydrolase</keyword>
<feature type="region of interest" description="Disordered" evidence="2">
    <location>
        <begin position="1"/>
        <end position="34"/>
    </location>
</feature>
<dbReference type="GO" id="GO:0016787">
    <property type="term" value="F:hydrolase activity"/>
    <property type="evidence" value="ECO:0007669"/>
    <property type="project" value="UniProtKB-KW"/>
</dbReference>
<evidence type="ECO:0000313" key="5">
    <source>
        <dbReference type="EMBL" id="KAK1693117.1"/>
    </source>
</evidence>
<dbReference type="Pfam" id="PF03629">
    <property type="entry name" value="SASA"/>
    <property type="match status" value="1"/>
</dbReference>
<dbReference type="EMBL" id="JAUUTY010000001">
    <property type="protein sequence ID" value="KAK1693117.1"/>
    <property type="molecule type" value="Genomic_DNA"/>
</dbReference>
<gene>
    <name evidence="5" type="ORF">QYE76_009814</name>
</gene>
<organism evidence="5 6">
    <name type="scientific">Lolium multiflorum</name>
    <name type="common">Italian ryegrass</name>
    <name type="synonym">Lolium perenne subsp. multiflorum</name>
    <dbReference type="NCBI Taxonomy" id="4521"/>
    <lineage>
        <taxon>Eukaryota</taxon>
        <taxon>Viridiplantae</taxon>
        <taxon>Streptophyta</taxon>
        <taxon>Embryophyta</taxon>
        <taxon>Tracheophyta</taxon>
        <taxon>Spermatophyta</taxon>
        <taxon>Magnoliopsida</taxon>
        <taxon>Liliopsida</taxon>
        <taxon>Poales</taxon>
        <taxon>Poaceae</taxon>
        <taxon>BOP clade</taxon>
        <taxon>Pooideae</taxon>
        <taxon>Poodae</taxon>
        <taxon>Poeae</taxon>
        <taxon>Poeae Chloroplast Group 2 (Poeae type)</taxon>
        <taxon>Loliodinae</taxon>
        <taxon>Loliinae</taxon>
        <taxon>Lolium</taxon>
    </lineage>
</organism>
<keyword evidence="3" id="KW-0812">Transmembrane</keyword>
<dbReference type="InterPro" id="IPR036514">
    <property type="entry name" value="SGNH_hydro_sf"/>
</dbReference>
<dbReference type="Gene3D" id="3.40.50.1110">
    <property type="entry name" value="SGNH hydrolase"/>
    <property type="match status" value="1"/>
</dbReference>
<feature type="domain" description="Sialate O-acetylesterase" evidence="4">
    <location>
        <begin position="86"/>
        <end position="319"/>
    </location>
</feature>
<dbReference type="PANTHER" id="PTHR31988">
    <property type="entry name" value="ESTERASE, PUTATIVE (DUF303)-RELATED"/>
    <property type="match status" value="1"/>
</dbReference>
<comment type="caution">
    <text evidence="5">The sequence shown here is derived from an EMBL/GenBank/DDBJ whole genome shotgun (WGS) entry which is preliminary data.</text>
</comment>
<evidence type="ECO:0000256" key="3">
    <source>
        <dbReference type="SAM" id="Phobius"/>
    </source>
</evidence>
<dbReference type="SUPFAM" id="SSF52266">
    <property type="entry name" value="SGNH hydrolase"/>
    <property type="match status" value="1"/>
</dbReference>
<dbReference type="InterPro" id="IPR005181">
    <property type="entry name" value="SASA"/>
</dbReference>
<evidence type="ECO:0000256" key="1">
    <source>
        <dbReference type="ARBA" id="ARBA00022801"/>
    </source>
</evidence>
<dbReference type="Proteomes" id="UP001231189">
    <property type="component" value="Unassembled WGS sequence"/>
</dbReference>
<feature type="compositionally biased region" description="Basic and acidic residues" evidence="2">
    <location>
        <begin position="1"/>
        <end position="14"/>
    </location>
</feature>
<keyword evidence="3" id="KW-1133">Transmembrane helix</keyword>
<evidence type="ECO:0000256" key="2">
    <source>
        <dbReference type="SAM" id="MobiDB-lite"/>
    </source>
</evidence>
<keyword evidence="3" id="KW-0472">Membrane</keyword>
<name>A0AAD8TW00_LOLMU</name>
<dbReference type="InterPro" id="IPR052940">
    <property type="entry name" value="Carb_Esterase_6"/>
</dbReference>
<evidence type="ECO:0000259" key="4">
    <source>
        <dbReference type="Pfam" id="PF03629"/>
    </source>
</evidence>